<protein>
    <submittedName>
        <fullName evidence="1">SpoIIE family protein phosphatase</fullName>
    </submittedName>
</protein>
<evidence type="ECO:0000313" key="1">
    <source>
        <dbReference type="EMBL" id="WWQ63023.1"/>
    </source>
</evidence>
<accession>A0ACD5A752</accession>
<sequence>MVDAPGGRTAVVVDGLGHGPEAAEASAAAVAAFHAAPDRPLPELLAAMDRALRAGRGAAVGLLRLRPGTAEHCGVGNVRLLLVAHDGVRARAVGQPGVVGWNMPRPLPRTLAMPDECAAVLHSDGIATRWPDTATPFLLGLPPRLLAAALGHGHRSARDDATALVTGAARRST</sequence>
<organism evidence="1 2">
    <name type="scientific">Streptomyces citrinus</name>
    <dbReference type="NCBI Taxonomy" id="3118173"/>
    <lineage>
        <taxon>Bacteria</taxon>
        <taxon>Bacillati</taxon>
        <taxon>Actinomycetota</taxon>
        <taxon>Actinomycetes</taxon>
        <taxon>Kitasatosporales</taxon>
        <taxon>Streptomycetaceae</taxon>
        <taxon>Streptomyces</taxon>
    </lineage>
</organism>
<keyword evidence="2" id="KW-1185">Reference proteome</keyword>
<gene>
    <name evidence="1" type="ORF">V2W30_06460</name>
</gene>
<dbReference type="Proteomes" id="UP001432251">
    <property type="component" value="Chromosome"/>
</dbReference>
<reference evidence="1" key="1">
    <citation type="journal article" date="2025" name="Int. J. Syst. Evol. Microbiol.">
        <title>Streptomyces citrinus sp. nov., with yellow diffusible pigment.</title>
        <authorList>
            <person name="He Y."/>
            <person name="Yang E."/>
            <person name="Xu J."/>
            <person name="Sun Y."/>
            <person name="Sun L."/>
        </authorList>
    </citation>
    <scope>NUCLEOTIDE SEQUENCE</scope>
    <source>
        <strain evidence="1">Q6</strain>
    </source>
</reference>
<proteinExistence type="predicted"/>
<evidence type="ECO:0000313" key="2">
    <source>
        <dbReference type="Proteomes" id="UP001432251"/>
    </source>
</evidence>
<name>A0ACD5A752_9ACTN</name>
<dbReference type="EMBL" id="CP146022">
    <property type="protein sequence ID" value="WWQ63023.1"/>
    <property type="molecule type" value="Genomic_DNA"/>
</dbReference>